<evidence type="ECO:0000313" key="3">
    <source>
        <dbReference type="Proteomes" id="UP000078284"/>
    </source>
</evidence>
<sequence>MMPGFAANEASDMFLRNVIAFEQCHAAVTPFTSNYIHFLNFLISSDRDVEVLIDEGVVTNTMGRPSMVVDMVNKLQVGVTVGTMSQYHDISMKLKAHYKSRRNRCWATLNKVYFSDLWTGTATLAAVLLLLLTLVGTIASVIQAYKSF</sequence>
<keyword evidence="1" id="KW-1133">Transmembrane helix</keyword>
<gene>
    <name evidence="2" type="ordered locus">AXX17_At1g59650</name>
</gene>
<protein>
    <recommendedName>
        <fullName evidence="4">Transmembrane protein</fullName>
    </recommendedName>
</protein>
<keyword evidence="1" id="KW-0812">Transmembrane</keyword>
<evidence type="ECO:0000256" key="1">
    <source>
        <dbReference type="SAM" id="Phobius"/>
    </source>
</evidence>
<feature type="transmembrane region" description="Helical" evidence="1">
    <location>
        <begin position="117"/>
        <end position="142"/>
    </location>
</feature>
<organism evidence="2 3">
    <name type="scientific">Arabidopsis thaliana</name>
    <name type="common">Mouse-ear cress</name>
    <dbReference type="NCBI Taxonomy" id="3702"/>
    <lineage>
        <taxon>Eukaryota</taxon>
        <taxon>Viridiplantae</taxon>
        <taxon>Streptophyta</taxon>
        <taxon>Embryophyta</taxon>
        <taxon>Tracheophyta</taxon>
        <taxon>Spermatophyta</taxon>
        <taxon>Magnoliopsida</taxon>
        <taxon>eudicotyledons</taxon>
        <taxon>Gunneridae</taxon>
        <taxon>Pentapetalae</taxon>
        <taxon>rosids</taxon>
        <taxon>malvids</taxon>
        <taxon>Brassicales</taxon>
        <taxon>Brassicaceae</taxon>
        <taxon>Camelineae</taxon>
        <taxon>Arabidopsis</taxon>
    </lineage>
</organism>
<evidence type="ECO:0000313" key="2">
    <source>
        <dbReference type="EMBL" id="OAP16702.1"/>
    </source>
</evidence>
<proteinExistence type="predicted"/>
<dbReference type="ExpressionAtlas" id="A0A178WHY4">
    <property type="expression patterns" value="baseline and differential"/>
</dbReference>
<keyword evidence="1" id="KW-0472">Membrane</keyword>
<dbReference type="InterPro" id="IPR004158">
    <property type="entry name" value="DUF247_pln"/>
</dbReference>
<comment type="caution">
    <text evidence="2">The sequence shown here is derived from an EMBL/GenBank/DDBJ whole genome shotgun (WGS) entry which is preliminary data.</text>
</comment>
<dbReference type="PANTHER" id="PTHR31170:SF9">
    <property type="entry name" value="PROTEIN, PUTATIVE (DUF247)-RELATED"/>
    <property type="match status" value="1"/>
</dbReference>
<dbReference type="PANTHER" id="PTHR31170">
    <property type="entry name" value="BNAC04G53230D PROTEIN"/>
    <property type="match status" value="1"/>
</dbReference>
<dbReference type="Proteomes" id="UP000078284">
    <property type="component" value="Chromosome 1"/>
</dbReference>
<accession>A0A178WHY4</accession>
<name>A0A178WHY4_ARATH</name>
<dbReference type="EMBL" id="LUHQ01000001">
    <property type="protein sequence ID" value="OAP16702.1"/>
    <property type="molecule type" value="Genomic_DNA"/>
</dbReference>
<reference evidence="3" key="1">
    <citation type="journal article" date="2016" name="Proc. Natl. Acad. Sci. U.S.A.">
        <title>Chromosome-level assembly of Arabidopsis thaliana Ler reveals the extent of translocation and inversion polymorphisms.</title>
        <authorList>
            <person name="Zapata L."/>
            <person name="Ding J."/>
            <person name="Willing E.M."/>
            <person name="Hartwig B."/>
            <person name="Bezdan D."/>
            <person name="Jiao W.B."/>
            <person name="Patel V."/>
            <person name="Velikkakam James G."/>
            <person name="Koornneef M."/>
            <person name="Ossowski S."/>
            <person name="Schneeberger K."/>
        </authorList>
    </citation>
    <scope>NUCLEOTIDE SEQUENCE [LARGE SCALE GENOMIC DNA]</scope>
    <source>
        <strain evidence="3">cv. Landsberg erecta</strain>
    </source>
</reference>
<dbReference type="AlphaFoldDB" id="A0A178WHY4"/>
<dbReference type="Pfam" id="PF03140">
    <property type="entry name" value="DUF247"/>
    <property type="match status" value="1"/>
</dbReference>
<evidence type="ECO:0008006" key="4">
    <source>
        <dbReference type="Google" id="ProtNLM"/>
    </source>
</evidence>